<dbReference type="EMBL" id="BART01031786">
    <property type="protein sequence ID" value="GAH17358.1"/>
    <property type="molecule type" value="Genomic_DNA"/>
</dbReference>
<sequence length="63" mass="7449">MKTMIKILIVAFAFSLTYYANAQEPKSVNVDKMNNIKHVEFTKKDLKKIYFLATYNFYNDKFG</sequence>
<accession>X1F995</accession>
<proteinExistence type="predicted"/>
<organism evidence="1">
    <name type="scientific">marine sediment metagenome</name>
    <dbReference type="NCBI Taxonomy" id="412755"/>
    <lineage>
        <taxon>unclassified sequences</taxon>
        <taxon>metagenomes</taxon>
        <taxon>ecological metagenomes</taxon>
    </lineage>
</organism>
<gene>
    <name evidence="1" type="ORF">S01H4_55131</name>
</gene>
<evidence type="ECO:0000313" key="1">
    <source>
        <dbReference type="EMBL" id="GAH17358.1"/>
    </source>
</evidence>
<comment type="caution">
    <text evidence="1">The sequence shown here is derived from an EMBL/GenBank/DDBJ whole genome shotgun (WGS) entry which is preliminary data.</text>
</comment>
<protein>
    <submittedName>
        <fullName evidence="1">Uncharacterized protein</fullName>
    </submittedName>
</protein>
<name>X1F995_9ZZZZ</name>
<dbReference type="AlphaFoldDB" id="X1F995"/>
<feature type="non-terminal residue" evidence="1">
    <location>
        <position position="63"/>
    </location>
</feature>
<reference evidence="1" key="1">
    <citation type="journal article" date="2014" name="Front. Microbiol.">
        <title>High frequency of phylogenetically diverse reductive dehalogenase-homologous genes in deep subseafloor sedimentary metagenomes.</title>
        <authorList>
            <person name="Kawai M."/>
            <person name="Futagami T."/>
            <person name="Toyoda A."/>
            <person name="Takaki Y."/>
            <person name="Nishi S."/>
            <person name="Hori S."/>
            <person name="Arai W."/>
            <person name="Tsubouchi T."/>
            <person name="Morono Y."/>
            <person name="Uchiyama I."/>
            <person name="Ito T."/>
            <person name="Fujiyama A."/>
            <person name="Inagaki F."/>
            <person name="Takami H."/>
        </authorList>
    </citation>
    <scope>NUCLEOTIDE SEQUENCE</scope>
    <source>
        <strain evidence="1">Expedition CK06-06</strain>
    </source>
</reference>